<dbReference type="RefSeq" id="WP_230607813.1">
    <property type="nucleotide sequence ID" value="NZ_JAJNAG010000002.1"/>
</dbReference>
<name>A0A9X1SK21_9GAMM</name>
<dbReference type="Proteomes" id="UP001139171">
    <property type="component" value="Unassembled WGS sequence"/>
</dbReference>
<evidence type="ECO:0000313" key="2">
    <source>
        <dbReference type="Proteomes" id="UP001139171"/>
    </source>
</evidence>
<proteinExistence type="predicted"/>
<dbReference type="InterPro" id="IPR054496">
    <property type="entry name" value="E217_GP41"/>
</dbReference>
<dbReference type="Pfam" id="PF22759">
    <property type="entry name" value="E217_GP41"/>
    <property type="match status" value="1"/>
</dbReference>
<dbReference type="AlphaFoldDB" id="A0A9X1SK21"/>
<dbReference type="EMBL" id="JAJNAG010000002">
    <property type="protein sequence ID" value="MCD1124804.1"/>
    <property type="molecule type" value="Genomic_DNA"/>
</dbReference>
<reference evidence="1" key="1">
    <citation type="submission" date="2021-11" db="EMBL/GenBank/DDBJ databases">
        <title>Jinshanibacter sp. isolated from one year old Eriocheir sinensis.</title>
        <authorList>
            <person name="Li J.-Y."/>
            <person name="He W."/>
            <person name="Gao T.-H."/>
        </authorList>
    </citation>
    <scope>NUCLEOTIDE SEQUENCE</scope>
    <source>
        <strain evidence="1">LJY008</strain>
    </source>
</reference>
<evidence type="ECO:0000313" key="1">
    <source>
        <dbReference type="EMBL" id="MCD1124804.1"/>
    </source>
</evidence>
<protein>
    <submittedName>
        <fullName evidence="1">Uncharacterized protein</fullName>
    </submittedName>
</protein>
<organism evidence="1 2">
    <name type="scientific">Limnobaculum eriocheiris</name>
    <dbReference type="NCBI Taxonomy" id="2897391"/>
    <lineage>
        <taxon>Bacteria</taxon>
        <taxon>Pseudomonadati</taxon>
        <taxon>Pseudomonadota</taxon>
        <taxon>Gammaproteobacteria</taxon>
        <taxon>Enterobacterales</taxon>
        <taxon>Budviciaceae</taxon>
        <taxon>Limnobaculum</taxon>
    </lineage>
</organism>
<accession>A0A9X1SK21</accession>
<gene>
    <name evidence="1" type="ORF">LPW36_01935</name>
</gene>
<keyword evidence="2" id="KW-1185">Reference proteome</keyword>
<sequence length="273" mass="30027">MSELDPRVVIVGIETNGMIKKYEGLHIVARGTKFGNANQNECEIKIANLDKDTRDYLITETSPFNKNKSPKRIYLYVGRQSTGARLFYVGDITRATPTQPPDIELSIKAMTGNHQKGSVIARNHSAKTPLSEIASQVAGDLNMKLVFEATDKNIGNYSFTGSALRQVEKLADTGNLNVYIDDDKIVVKDYGVPMKNSVRVLNLETGLVGIPELTDVGIKVKYLIDQATSVGGLLRVESKLNPAANGNYTIHKLSFEIASRDTPFYFIAEATRA</sequence>
<comment type="caution">
    <text evidence="1">The sequence shown here is derived from an EMBL/GenBank/DDBJ whole genome shotgun (WGS) entry which is preliminary data.</text>
</comment>